<accession>A0ABU6JZV1</accession>
<comment type="caution">
    <text evidence="3">The sequence shown here is derived from an EMBL/GenBank/DDBJ whole genome shotgun (WGS) entry which is preliminary data.</text>
</comment>
<proteinExistence type="predicted"/>
<sequence length="183" mass="19103">MNKIAWILAGALLLPWAYVSAQQGGISVQLDAFKVSVAAGGGREVLTPAEAVLPGDTLEYRAVYKNNGKTLARNVEATLPIPAGNTAYLADSASPRNPLASSDGNRFEAMPLKRIVIGQDGQRQTQIVPLSEYRALRWKLGDLAAGASMTVTTRVRIATLESAGSGPAASDAGRKAGGNVATR</sequence>
<organism evidence="3 4">
    <name type="scientific">Uliginosibacterium silvisoli</name>
    <dbReference type="NCBI Taxonomy" id="3114758"/>
    <lineage>
        <taxon>Bacteria</taxon>
        <taxon>Pseudomonadati</taxon>
        <taxon>Pseudomonadota</taxon>
        <taxon>Betaproteobacteria</taxon>
        <taxon>Rhodocyclales</taxon>
        <taxon>Zoogloeaceae</taxon>
        <taxon>Uliginosibacterium</taxon>
    </lineage>
</organism>
<evidence type="ECO:0000256" key="2">
    <source>
        <dbReference type="SAM" id="SignalP"/>
    </source>
</evidence>
<evidence type="ECO:0000313" key="4">
    <source>
        <dbReference type="Proteomes" id="UP001331561"/>
    </source>
</evidence>
<dbReference type="Proteomes" id="UP001331561">
    <property type="component" value="Unassembled WGS sequence"/>
</dbReference>
<reference evidence="3 4" key="1">
    <citation type="submission" date="2024-01" db="EMBL/GenBank/DDBJ databases">
        <title>Uliginosibacterium soil sp. nov.</title>
        <authorList>
            <person name="Lv Y."/>
        </authorList>
    </citation>
    <scope>NUCLEOTIDE SEQUENCE [LARGE SCALE GENOMIC DNA]</scope>
    <source>
        <strain evidence="3 4">H3</strain>
    </source>
</reference>
<evidence type="ECO:0000313" key="3">
    <source>
        <dbReference type="EMBL" id="MEC5384919.1"/>
    </source>
</evidence>
<keyword evidence="4" id="KW-1185">Reference proteome</keyword>
<feature type="signal peptide" evidence="2">
    <location>
        <begin position="1"/>
        <end position="21"/>
    </location>
</feature>
<feature type="region of interest" description="Disordered" evidence="1">
    <location>
        <begin position="163"/>
        <end position="183"/>
    </location>
</feature>
<feature type="chain" id="PRO_5045805204" description="DUF11 domain-containing protein" evidence="2">
    <location>
        <begin position="22"/>
        <end position="183"/>
    </location>
</feature>
<name>A0ABU6JZV1_9RHOO</name>
<evidence type="ECO:0000256" key="1">
    <source>
        <dbReference type="SAM" id="MobiDB-lite"/>
    </source>
</evidence>
<evidence type="ECO:0008006" key="5">
    <source>
        <dbReference type="Google" id="ProtNLM"/>
    </source>
</evidence>
<dbReference type="InterPro" id="IPR047589">
    <property type="entry name" value="DUF11_rpt"/>
</dbReference>
<protein>
    <recommendedName>
        <fullName evidence="5">DUF11 domain-containing protein</fullName>
    </recommendedName>
</protein>
<gene>
    <name evidence="3" type="ORF">VVD49_04250</name>
</gene>
<dbReference type="EMBL" id="JAYXHS010000001">
    <property type="protein sequence ID" value="MEC5384919.1"/>
    <property type="molecule type" value="Genomic_DNA"/>
</dbReference>
<keyword evidence="2" id="KW-0732">Signal</keyword>
<dbReference type="RefSeq" id="WP_327597885.1">
    <property type="nucleotide sequence ID" value="NZ_JAYXHS010000001.1"/>
</dbReference>
<dbReference type="NCBIfam" id="TIGR01451">
    <property type="entry name" value="B_ant_repeat"/>
    <property type="match status" value="1"/>
</dbReference>